<protein>
    <submittedName>
        <fullName evidence="7">Alpha-ketoglutarate-dependent dioxygenase AlkB</fullName>
        <ecNumber evidence="7">1.14.11.-</ecNumber>
    </submittedName>
</protein>
<dbReference type="PANTHER" id="PTHR16557">
    <property type="entry name" value="ALKYLATED DNA REPAIR PROTEIN ALKB-RELATED"/>
    <property type="match status" value="1"/>
</dbReference>
<feature type="domain" description="Fe2OG dioxygenase" evidence="6">
    <location>
        <begin position="115"/>
        <end position="215"/>
    </location>
</feature>
<dbReference type="RefSeq" id="WP_128114653.1">
    <property type="nucleotide sequence ID" value="NZ_UAQM01000001.1"/>
</dbReference>
<dbReference type="GO" id="GO:0005737">
    <property type="term" value="C:cytoplasm"/>
    <property type="evidence" value="ECO:0007669"/>
    <property type="project" value="TreeGrafter"/>
</dbReference>
<dbReference type="GO" id="GO:0035515">
    <property type="term" value="F:oxidative RNA demethylase activity"/>
    <property type="evidence" value="ECO:0007669"/>
    <property type="project" value="TreeGrafter"/>
</dbReference>
<dbReference type="GO" id="GO:0035516">
    <property type="term" value="F:broad specificity oxidative DNA demethylase activity"/>
    <property type="evidence" value="ECO:0007669"/>
    <property type="project" value="TreeGrafter"/>
</dbReference>
<dbReference type="InterPro" id="IPR005123">
    <property type="entry name" value="Oxoglu/Fe-dep_dioxygenase_dom"/>
</dbReference>
<evidence type="ECO:0000256" key="1">
    <source>
        <dbReference type="ARBA" id="ARBA00022723"/>
    </source>
</evidence>
<dbReference type="GO" id="GO:0008198">
    <property type="term" value="F:ferrous iron binding"/>
    <property type="evidence" value="ECO:0007669"/>
    <property type="project" value="TreeGrafter"/>
</dbReference>
<organism evidence="7 8">
    <name type="scientific">Brevundimonas diminuta</name>
    <name type="common">Pseudomonas diminuta</name>
    <dbReference type="NCBI Taxonomy" id="293"/>
    <lineage>
        <taxon>Bacteria</taxon>
        <taxon>Pseudomonadati</taxon>
        <taxon>Pseudomonadota</taxon>
        <taxon>Alphaproteobacteria</taxon>
        <taxon>Caulobacterales</taxon>
        <taxon>Caulobacteraceae</taxon>
        <taxon>Brevundimonas</taxon>
    </lineage>
</organism>
<keyword evidence="2 7" id="KW-0223">Dioxygenase</keyword>
<keyword evidence="1 5" id="KW-0479">Metal-binding</keyword>
<reference evidence="7 8" key="1">
    <citation type="submission" date="2018-06" db="EMBL/GenBank/DDBJ databases">
        <authorList>
            <consortium name="Pathogen Informatics"/>
            <person name="Doyle S."/>
        </authorList>
    </citation>
    <scope>NUCLEOTIDE SEQUENCE [LARGE SCALE GENOMIC DNA]</scope>
    <source>
        <strain evidence="7 8">NCTC11165</strain>
    </source>
</reference>
<evidence type="ECO:0000313" key="7">
    <source>
        <dbReference type="EMBL" id="SPU41936.1"/>
    </source>
</evidence>
<evidence type="ECO:0000256" key="2">
    <source>
        <dbReference type="ARBA" id="ARBA00022964"/>
    </source>
</evidence>
<dbReference type="InterPro" id="IPR037151">
    <property type="entry name" value="AlkB-like_sf"/>
</dbReference>
<dbReference type="EMBL" id="UAQM01000001">
    <property type="protein sequence ID" value="SPU41936.1"/>
    <property type="molecule type" value="Genomic_DNA"/>
</dbReference>
<dbReference type="AlphaFoldDB" id="A0A2X1C5F9"/>
<evidence type="ECO:0000313" key="8">
    <source>
        <dbReference type="Proteomes" id="UP000250358"/>
    </source>
</evidence>
<dbReference type="Pfam" id="PF13532">
    <property type="entry name" value="2OG-FeII_Oxy_2"/>
    <property type="match status" value="1"/>
</dbReference>
<evidence type="ECO:0000256" key="5">
    <source>
        <dbReference type="PIRSR" id="PIRSR604574-2"/>
    </source>
</evidence>
<dbReference type="InterPro" id="IPR004574">
    <property type="entry name" value="Alkb"/>
</dbReference>
<dbReference type="InterPro" id="IPR027450">
    <property type="entry name" value="AlkB-like"/>
</dbReference>
<dbReference type="Proteomes" id="UP000250358">
    <property type="component" value="Unassembled WGS sequence"/>
</dbReference>
<name>A0A2X1C5F9_BREDI</name>
<gene>
    <name evidence="7" type="primary">alkB</name>
    <name evidence="7" type="ORF">NCTC11165_00075</name>
</gene>
<dbReference type="PROSITE" id="PS51471">
    <property type="entry name" value="FE2OG_OXY"/>
    <property type="match status" value="1"/>
</dbReference>
<keyword evidence="3 7" id="KW-0560">Oxidoreductase</keyword>
<sequence>MIPQNRLQSSRKELREAPTALPGFRLWPGLLNAAEQAELLAEVRRGLEAAPLYRPVTPGGRPFSVRISNFGALGWVSDRQGYRYQPTHPVTGAPWPAIPDRLLNLWDALTGWPSPPDACLVNLYQGEAKMGLHQDRDERDLTAPVLSISLGDTAVFRIGPAEGGATAAVRLASGDVCALTGPARLARHGIDRLLAGSSRLLPGGGRVNLTLRVAG</sequence>
<feature type="binding site" evidence="5">
    <location>
        <position position="133"/>
    </location>
    <ligand>
        <name>Fe cation</name>
        <dbReference type="ChEBI" id="CHEBI:24875"/>
        <note>catalytic</note>
    </ligand>
</feature>
<comment type="cofactor">
    <cofactor evidence="5">
        <name>Fe(2+)</name>
        <dbReference type="ChEBI" id="CHEBI:29033"/>
    </cofactor>
    <text evidence="5">Binds 1 Fe(2+) ion per subunit.</text>
</comment>
<proteinExistence type="predicted"/>
<dbReference type="Gene3D" id="2.60.120.590">
    <property type="entry name" value="Alpha-ketoglutarate-dependent dioxygenase AlkB-like"/>
    <property type="match status" value="1"/>
</dbReference>
<dbReference type="PANTHER" id="PTHR16557:SF2">
    <property type="entry name" value="NUCLEIC ACID DIOXYGENASE ALKBH1"/>
    <property type="match status" value="1"/>
</dbReference>
<keyword evidence="4 5" id="KW-0408">Iron</keyword>
<dbReference type="GO" id="GO:0035513">
    <property type="term" value="P:oxidative RNA demethylation"/>
    <property type="evidence" value="ECO:0007669"/>
    <property type="project" value="TreeGrafter"/>
</dbReference>
<feature type="binding site" evidence="5">
    <location>
        <position position="135"/>
    </location>
    <ligand>
        <name>Fe cation</name>
        <dbReference type="ChEBI" id="CHEBI:24875"/>
        <note>catalytic</note>
    </ligand>
</feature>
<dbReference type="EC" id="1.14.11.-" evidence="7"/>
<evidence type="ECO:0000259" key="6">
    <source>
        <dbReference type="PROSITE" id="PS51471"/>
    </source>
</evidence>
<evidence type="ECO:0000256" key="4">
    <source>
        <dbReference type="ARBA" id="ARBA00023004"/>
    </source>
</evidence>
<evidence type="ECO:0000256" key="3">
    <source>
        <dbReference type="ARBA" id="ARBA00023002"/>
    </source>
</evidence>
<accession>A0A2X1C5F9</accession>
<dbReference type="SUPFAM" id="SSF51197">
    <property type="entry name" value="Clavaminate synthase-like"/>
    <property type="match status" value="1"/>
</dbReference>
<feature type="binding site" evidence="5">
    <location>
        <position position="188"/>
    </location>
    <ligand>
        <name>Fe cation</name>
        <dbReference type="ChEBI" id="CHEBI:24875"/>
        <note>catalytic</note>
    </ligand>
</feature>